<name>R7V7X1_CAPTE</name>
<dbReference type="Proteomes" id="UP000014760">
    <property type="component" value="Unassembled WGS sequence"/>
</dbReference>
<reference evidence="2" key="3">
    <citation type="submission" date="2015-06" db="UniProtKB">
        <authorList>
            <consortium name="EnsemblMetazoa"/>
        </authorList>
    </citation>
    <scope>IDENTIFICATION</scope>
</reference>
<reference evidence="3" key="1">
    <citation type="submission" date="2012-12" db="EMBL/GenBank/DDBJ databases">
        <authorList>
            <person name="Hellsten U."/>
            <person name="Grimwood J."/>
            <person name="Chapman J.A."/>
            <person name="Shapiro H."/>
            <person name="Aerts A."/>
            <person name="Otillar R.P."/>
            <person name="Terry A.Y."/>
            <person name="Boore J.L."/>
            <person name="Simakov O."/>
            <person name="Marletaz F."/>
            <person name="Cho S.-J."/>
            <person name="Edsinger-Gonzales E."/>
            <person name="Havlak P."/>
            <person name="Kuo D.-H."/>
            <person name="Larsson T."/>
            <person name="Lv J."/>
            <person name="Arendt D."/>
            <person name="Savage R."/>
            <person name="Osoegawa K."/>
            <person name="de Jong P."/>
            <person name="Lindberg D.R."/>
            <person name="Seaver E.C."/>
            <person name="Weisblat D.A."/>
            <person name="Putnam N.H."/>
            <person name="Grigoriev I.V."/>
            <person name="Rokhsar D.S."/>
        </authorList>
    </citation>
    <scope>NUCLEOTIDE SEQUENCE</scope>
    <source>
        <strain evidence="3">I ESC-2004</strain>
    </source>
</reference>
<protein>
    <recommendedName>
        <fullName evidence="4">Endonuclease/exonuclease/phosphatase domain-containing protein</fullName>
    </recommendedName>
</protein>
<evidence type="ECO:0000313" key="1">
    <source>
        <dbReference type="EMBL" id="ELU14634.1"/>
    </source>
</evidence>
<dbReference type="OrthoDB" id="416454at2759"/>
<dbReference type="EMBL" id="KB294410">
    <property type="protein sequence ID" value="ELU14634.1"/>
    <property type="molecule type" value="Genomic_DNA"/>
</dbReference>
<dbReference type="PANTHER" id="PTHR33776:SF3">
    <property type="entry name" value="PHD-TYPE DOMAIN-CONTAINING PROTEIN"/>
    <property type="match status" value="1"/>
</dbReference>
<dbReference type="AlphaFoldDB" id="R7V7X1"/>
<proteinExistence type="predicted"/>
<keyword evidence="3" id="KW-1185">Reference proteome</keyword>
<organism evidence="1">
    <name type="scientific">Capitella teleta</name>
    <name type="common">Polychaete worm</name>
    <dbReference type="NCBI Taxonomy" id="283909"/>
    <lineage>
        <taxon>Eukaryota</taxon>
        <taxon>Metazoa</taxon>
        <taxon>Spiralia</taxon>
        <taxon>Lophotrochozoa</taxon>
        <taxon>Annelida</taxon>
        <taxon>Polychaeta</taxon>
        <taxon>Sedentaria</taxon>
        <taxon>Scolecida</taxon>
        <taxon>Capitellidae</taxon>
        <taxon>Capitella</taxon>
    </lineage>
</organism>
<evidence type="ECO:0000313" key="2">
    <source>
        <dbReference type="EnsemblMetazoa" id="CapteP202879"/>
    </source>
</evidence>
<sequence length="211" mass="24202">MTLIQHLMSRFTYFAMKFPDKTFSLVKRLFIATTKKTSNIVIMGDFNINVASPSPYADRLKTILYDFNFQQHVTDATHVNGHTIDLIMSLTHEHLSIKLIDVDRAAPISSHLLSPTELLYRQDMSLIEYEYITRVQTGMMPGSRSDKGLTASSSAISQEEMGTCYCELSKPRSYTVETLKNRTFRRNRKKNIKEIPIKAAKEHKLSFVQLC</sequence>
<dbReference type="EnsemblMetazoa" id="CapteT202879">
    <property type="protein sequence ID" value="CapteP202879"/>
    <property type="gene ID" value="CapteG202879"/>
</dbReference>
<evidence type="ECO:0000313" key="3">
    <source>
        <dbReference type="Proteomes" id="UP000014760"/>
    </source>
</evidence>
<dbReference type="EMBL" id="AMQN01018474">
    <property type="status" value="NOT_ANNOTATED_CDS"/>
    <property type="molecule type" value="Genomic_DNA"/>
</dbReference>
<accession>R7V7X1</accession>
<reference evidence="1 3" key="2">
    <citation type="journal article" date="2013" name="Nature">
        <title>Insights into bilaterian evolution from three spiralian genomes.</title>
        <authorList>
            <person name="Simakov O."/>
            <person name="Marletaz F."/>
            <person name="Cho S.J."/>
            <person name="Edsinger-Gonzales E."/>
            <person name="Havlak P."/>
            <person name="Hellsten U."/>
            <person name="Kuo D.H."/>
            <person name="Larsson T."/>
            <person name="Lv J."/>
            <person name="Arendt D."/>
            <person name="Savage R."/>
            <person name="Osoegawa K."/>
            <person name="de Jong P."/>
            <person name="Grimwood J."/>
            <person name="Chapman J.A."/>
            <person name="Shapiro H."/>
            <person name="Aerts A."/>
            <person name="Otillar R.P."/>
            <person name="Terry A.Y."/>
            <person name="Boore J.L."/>
            <person name="Grigoriev I.V."/>
            <person name="Lindberg D.R."/>
            <person name="Seaver E.C."/>
            <person name="Weisblat D.A."/>
            <person name="Putnam N.H."/>
            <person name="Rokhsar D.S."/>
        </authorList>
    </citation>
    <scope>NUCLEOTIDE SEQUENCE</scope>
    <source>
        <strain evidence="1 3">I ESC-2004</strain>
    </source>
</reference>
<gene>
    <name evidence="1" type="ORF">CAPTEDRAFT_202879</name>
</gene>
<dbReference type="PANTHER" id="PTHR33776">
    <property type="entry name" value="ENDO/EXONUCLEASE/PHOSPHATASE DOMAIN-CONTAINING PROTEIN"/>
    <property type="match status" value="1"/>
</dbReference>
<dbReference type="HOGENOM" id="CLU_1305897_0_0_1"/>
<evidence type="ECO:0008006" key="4">
    <source>
        <dbReference type="Google" id="ProtNLM"/>
    </source>
</evidence>